<dbReference type="OrthoDB" id="425190at2759"/>
<keyword evidence="2 10" id="KW-0964">Secreted</keyword>
<dbReference type="PANTHER" id="PTHR24252">
    <property type="entry name" value="ACROSIN-RELATED"/>
    <property type="match status" value="1"/>
</dbReference>
<dbReference type="PANTHER" id="PTHR24252:SF7">
    <property type="entry name" value="HYALIN"/>
    <property type="match status" value="1"/>
</dbReference>
<dbReference type="PRINTS" id="PR00722">
    <property type="entry name" value="CHYMOTRYPSIN"/>
</dbReference>
<sequence>MRIVGLIFLIVNLFLLQLANCLVVKRQIVFPSDEEDSKPEDNLDGQLCKTFQGGRGTCLPITSCSILKHERNLNILRGSICGFDGVTPKLCCPSSNGFDNNGNVNGGDPLVPLPSNKPSKESSSINPHGVVPESQVNGNGEGENGSEEGNGSSSHVIVTPRPQPTKSTFETFNKPNGNLKKEDIKLRIPDKLPSTECGVNKQAETRIVGGVPAKPGTWPWMAALMFDENGAKTSQCGATLVSDNVILTAAHCVYESSAIGSVRDPSKVIVRLGEHDIENDSEDDAVKDFSVQTIKIHDAFDPKTYRNDIALIVLSEKVTFNERMAPICLPYDSQLFRFGNITVRSATITGWGRTSFNGPSSQVLLQASFEIVPQEFCKDAFKKWVPISNVYLCASNVGATRDSCQGDSGGPLVMFDNSMRKWYLMGIVSFGRRCATPGFPGVYTRVPEFLDWIEKNLE</sequence>
<keyword evidence="3 9" id="KW-0645">Protease</keyword>
<dbReference type="EC" id="3.4.21.-" evidence="9"/>
<evidence type="ECO:0000256" key="8">
    <source>
        <dbReference type="ARBA" id="ARBA00024195"/>
    </source>
</evidence>
<keyword evidence="4 10" id="KW-0732">Signal</keyword>
<evidence type="ECO:0000256" key="2">
    <source>
        <dbReference type="ARBA" id="ARBA00022525"/>
    </source>
</evidence>
<dbReference type="PROSITE" id="PS51888">
    <property type="entry name" value="CLIP"/>
    <property type="match status" value="1"/>
</dbReference>
<evidence type="ECO:0000313" key="14">
    <source>
        <dbReference type="EMBL" id="AGP04989.1"/>
    </source>
</evidence>
<protein>
    <recommendedName>
        <fullName evidence="10">CLIP domain-containing serine protease</fullName>
        <ecNumber evidence="9">3.4.21.-</ecNumber>
    </recommendedName>
</protein>
<dbReference type="InterPro" id="IPR043504">
    <property type="entry name" value="Peptidase_S1_PA_chymotrypsin"/>
</dbReference>
<name>S4X468_PANCT</name>
<evidence type="ECO:0000256" key="4">
    <source>
        <dbReference type="ARBA" id="ARBA00022729"/>
    </source>
</evidence>
<dbReference type="Pfam" id="PF00089">
    <property type="entry name" value="Trypsin"/>
    <property type="match status" value="1"/>
</dbReference>
<evidence type="ECO:0000256" key="5">
    <source>
        <dbReference type="ARBA" id="ARBA00022801"/>
    </source>
</evidence>
<evidence type="ECO:0000256" key="10">
    <source>
        <dbReference type="RuleBase" id="RU366078"/>
    </source>
</evidence>
<evidence type="ECO:0000259" key="13">
    <source>
        <dbReference type="PROSITE" id="PS51888"/>
    </source>
</evidence>
<dbReference type="AlphaFoldDB" id="S4X468"/>
<dbReference type="PROSITE" id="PS00135">
    <property type="entry name" value="TRYPSIN_SER"/>
    <property type="match status" value="1"/>
</dbReference>
<evidence type="ECO:0000256" key="1">
    <source>
        <dbReference type="ARBA" id="ARBA00004613"/>
    </source>
</evidence>
<evidence type="ECO:0000256" key="11">
    <source>
        <dbReference type="SAM" id="MobiDB-lite"/>
    </source>
</evidence>
<dbReference type="Gene3D" id="3.30.1640.30">
    <property type="match status" value="1"/>
</dbReference>
<feature type="chain" id="PRO_5023972047" description="CLIP domain-containing serine protease" evidence="10">
    <location>
        <begin position="22"/>
        <end position="458"/>
    </location>
</feature>
<dbReference type="GO" id="GO:0006508">
    <property type="term" value="P:proteolysis"/>
    <property type="evidence" value="ECO:0007669"/>
    <property type="project" value="UniProtKB-KW"/>
</dbReference>
<keyword evidence="5 9" id="KW-0378">Hydrolase</keyword>
<dbReference type="FunFam" id="2.40.10.10:FF:000015">
    <property type="entry name" value="Atrial natriuretic peptide-converting enzyme"/>
    <property type="match status" value="1"/>
</dbReference>
<evidence type="ECO:0000256" key="9">
    <source>
        <dbReference type="RuleBase" id="RU363034"/>
    </source>
</evidence>
<dbReference type="SMART" id="SM00020">
    <property type="entry name" value="Tryp_SPc"/>
    <property type="match status" value="1"/>
</dbReference>
<organism evidence="14">
    <name type="scientific">Panonychus citri</name>
    <name type="common">Citrus red mite</name>
    <name type="synonym">Tetranychus citri</name>
    <dbReference type="NCBI Taxonomy" id="50023"/>
    <lineage>
        <taxon>Eukaryota</taxon>
        <taxon>Metazoa</taxon>
        <taxon>Ecdysozoa</taxon>
        <taxon>Arthropoda</taxon>
        <taxon>Chelicerata</taxon>
        <taxon>Arachnida</taxon>
        <taxon>Acari</taxon>
        <taxon>Acariformes</taxon>
        <taxon>Trombidiformes</taxon>
        <taxon>Prostigmata</taxon>
        <taxon>Eleutherengona</taxon>
        <taxon>Raphignathae</taxon>
        <taxon>Tetranychoidea</taxon>
        <taxon>Tetranychidae</taxon>
        <taxon>Panonychus</taxon>
    </lineage>
</organism>
<comment type="similarity">
    <text evidence="8 10">Belongs to the peptidase S1 family. CLIP subfamily.</text>
</comment>
<feature type="signal peptide" evidence="10">
    <location>
        <begin position="1"/>
        <end position="21"/>
    </location>
</feature>
<evidence type="ECO:0000256" key="6">
    <source>
        <dbReference type="ARBA" id="ARBA00022825"/>
    </source>
</evidence>
<dbReference type="PROSITE" id="PS50240">
    <property type="entry name" value="TRYPSIN_DOM"/>
    <property type="match status" value="1"/>
</dbReference>
<dbReference type="EMBL" id="KC136292">
    <property type="protein sequence ID" value="AGP04989.1"/>
    <property type="molecule type" value="mRNA"/>
</dbReference>
<dbReference type="CDD" id="cd00190">
    <property type="entry name" value="Tryp_SPc"/>
    <property type="match status" value="1"/>
</dbReference>
<dbReference type="Gene3D" id="2.40.10.10">
    <property type="entry name" value="Trypsin-like serine proteases"/>
    <property type="match status" value="1"/>
</dbReference>
<dbReference type="InterPro" id="IPR033116">
    <property type="entry name" value="TRYPSIN_SER"/>
</dbReference>
<proteinExistence type="evidence at transcript level"/>
<dbReference type="InterPro" id="IPR001254">
    <property type="entry name" value="Trypsin_dom"/>
</dbReference>
<evidence type="ECO:0000256" key="7">
    <source>
        <dbReference type="ARBA" id="ARBA00023157"/>
    </source>
</evidence>
<dbReference type="PROSITE" id="PS00134">
    <property type="entry name" value="TRYPSIN_HIS"/>
    <property type="match status" value="1"/>
</dbReference>
<dbReference type="Pfam" id="PF12032">
    <property type="entry name" value="CLIP"/>
    <property type="match status" value="1"/>
</dbReference>
<feature type="compositionally biased region" description="Polar residues" evidence="11">
    <location>
        <begin position="164"/>
        <end position="176"/>
    </location>
</feature>
<dbReference type="GO" id="GO:0004252">
    <property type="term" value="F:serine-type endopeptidase activity"/>
    <property type="evidence" value="ECO:0007669"/>
    <property type="project" value="UniProtKB-UniRule"/>
</dbReference>
<feature type="region of interest" description="Disordered" evidence="11">
    <location>
        <begin position="102"/>
        <end position="176"/>
    </location>
</feature>
<accession>S4X468</accession>
<comment type="subcellular location">
    <subcellularLocation>
        <location evidence="1 10">Secreted</location>
    </subcellularLocation>
</comment>
<dbReference type="SMART" id="SM00680">
    <property type="entry name" value="CLIP"/>
    <property type="match status" value="1"/>
</dbReference>
<feature type="domain" description="Peptidase S1" evidence="12">
    <location>
        <begin position="207"/>
        <end position="458"/>
    </location>
</feature>
<dbReference type="SUPFAM" id="SSF50494">
    <property type="entry name" value="Trypsin-like serine proteases"/>
    <property type="match status" value="1"/>
</dbReference>
<feature type="domain" description="Clip" evidence="13">
    <location>
        <begin position="47"/>
        <end position="92"/>
    </location>
</feature>
<reference evidence="14" key="1">
    <citation type="submission" date="2012-11" db="EMBL/GenBank/DDBJ databases">
        <title>Cloning and bioinformation analysis of prophenoloxidase activating enzyme gene from the citrus red mite Panonychus citri (McGergor).</title>
        <authorList>
            <person name="Zhong R."/>
            <person name="Wang J."/>
        </authorList>
    </citation>
    <scope>NUCLEOTIDE SEQUENCE</scope>
</reference>
<dbReference type="InterPro" id="IPR018114">
    <property type="entry name" value="TRYPSIN_HIS"/>
</dbReference>
<dbReference type="GO" id="GO:0005576">
    <property type="term" value="C:extracellular region"/>
    <property type="evidence" value="ECO:0007669"/>
    <property type="project" value="UniProtKB-SubCell"/>
</dbReference>
<evidence type="ECO:0000259" key="12">
    <source>
        <dbReference type="PROSITE" id="PS50240"/>
    </source>
</evidence>
<dbReference type="InterPro" id="IPR009003">
    <property type="entry name" value="Peptidase_S1_PA"/>
</dbReference>
<dbReference type="InterPro" id="IPR001314">
    <property type="entry name" value="Peptidase_S1A"/>
</dbReference>
<comment type="domain">
    <text evidence="10">The clip domain consists of 35-55 residues which are 'knitted' together usually by 3 conserved disulfide bonds forming a clip-like compact structure.</text>
</comment>
<evidence type="ECO:0000256" key="3">
    <source>
        <dbReference type="ARBA" id="ARBA00022670"/>
    </source>
</evidence>
<dbReference type="InterPro" id="IPR022700">
    <property type="entry name" value="CLIP"/>
</dbReference>
<keyword evidence="7" id="KW-1015">Disulfide bond</keyword>
<keyword evidence="6 9" id="KW-0720">Serine protease</keyword>
<dbReference type="InterPro" id="IPR038565">
    <property type="entry name" value="CLIP_sf"/>
</dbReference>